<evidence type="ECO:0000256" key="8">
    <source>
        <dbReference type="ARBA" id="ARBA00022839"/>
    </source>
</evidence>
<dbReference type="Proteomes" id="UP000324781">
    <property type="component" value="Unassembled WGS sequence"/>
</dbReference>
<proteinExistence type="inferred from homology"/>
<dbReference type="InterPro" id="IPR054767">
    <property type="entry name" value="Cas10-Cmr2_palm2"/>
</dbReference>
<keyword evidence="8" id="KW-0269">Exonuclease</keyword>
<evidence type="ECO:0000256" key="11">
    <source>
        <dbReference type="ARBA" id="ARBA00032922"/>
    </source>
</evidence>
<dbReference type="Gene3D" id="3.30.70.270">
    <property type="match status" value="1"/>
</dbReference>
<dbReference type="GO" id="GO:0016740">
    <property type="term" value="F:transferase activity"/>
    <property type="evidence" value="ECO:0007669"/>
    <property type="project" value="UniProtKB-KW"/>
</dbReference>
<dbReference type="PANTHER" id="PTHR36528:SF1">
    <property type="entry name" value="CRISPR SYSTEM SINGLE-STRAND-SPECIFIC DEOXYRIBONUCLEASE CAS10_CSM1 (SUBTYPE III-A)"/>
    <property type="match status" value="1"/>
</dbReference>
<accession>A0A1M6H876</accession>
<keyword evidence="5" id="KW-0547">Nucleotide-binding</keyword>
<dbReference type="InterPro" id="IPR000160">
    <property type="entry name" value="GGDEF_dom"/>
</dbReference>
<dbReference type="CDD" id="cd09680">
    <property type="entry name" value="Cas10_III"/>
    <property type="match status" value="1"/>
</dbReference>
<dbReference type="GO" id="GO:0004527">
    <property type="term" value="F:exonuclease activity"/>
    <property type="evidence" value="ECO:0007669"/>
    <property type="project" value="UniProtKB-KW"/>
</dbReference>
<keyword evidence="6" id="KW-0255">Endonuclease</keyword>
<evidence type="ECO:0000256" key="10">
    <source>
        <dbReference type="ARBA" id="ARBA00023118"/>
    </source>
</evidence>
<evidence type="ECO:0000256" key="1">
    <source>
        <dbReference type="ARBA" id="ARBA00005700"/>
    </source>
</evidence>
<dbReference type="InterPro" id="IPR052117">
    <property type="entry name" value="Cas10/Csm1_subtype-III-A"/>
</dbReference>
<keyword evidence="10" id="KW-0051">Antiviral defense</keyword>
<evidence type="ECO:0000256" key="7">
    <source>
        <dbReference type="ARBA" id="ARBA00022801"/>
    </source>
</evidence>
<evidence type="ECO:0000256" key="5">
    <source>
        <dbReference type="ARBA" id="ARBA00022741"/>
    </source>
</evidence>
<dbReference type="InterPro" id="IPR048693">
    <property type="entry name" value="Cmr2-like_C"/>
</dbReference>
<dbReference type="Gene3D" id="1.10.3210.10">
    <property type="entry name" value="Hypothetical protein af1432"/>
    <property type="match status" value="1"/>
</dbReference>
<organism evidence="13 14">
    <name type="scientific">Thermoclostridium caenicola</name>
    <dbReference type="NCBI Taxonomy" id="659425"/>
    <lineage>
        <taxon>Bacteria</taxon>
        <taxon>Bacillati</taxon>
        <taxon>Bacillota</taxon>
        <taxon>Clostridia</taxon>
        <taxon>Eubacteriales</taxon>
        <taxon>Oscillospiraceae</taxon>
        <taxon>Thermoclostridium</taxon>
    </lineage>
</organism>
<evidence type="ECO:0000256" key="2">
    <source>
        <dbReference type="ARBA" id="ARBA00014333"/>
    </source>
</evidence>
<dbReference type="SUPFAM" id="SSF109604">
    <property type="entry name" value="HD-domain/PDEase-like"/>
    <property type="match status" value="1"/>
</dbReference>
<sequence>MREKTLQAILGCLLHDVGKLVYRSGSAEGTNHGVLGQAFLKECFPQPDVLDCVRFHHKADLLHADLPNESPAYVAYIANSIVEGKVRGSSKREEEEQDYIHVPLRSVFNLLHGNTLDYSYGTAYYDDERIPFPDNGGKNEISSGQYLQILHEVREHLKNVQPAETYINVLLSALERCLSFVPSSVGNKDASDISMFDHLKMTAAVGACVSEYLTANNRPGFRDEIWGREEAFCQEQAFLMFSADYSGIQKFIYNISSKGALKTLRSRSFMLELLMEHLCDELLTECGLSRTNLIYTGGGHCYILLPNTQEVRNKVDAISARFNQWLRQNFGIRLYLSAAYTECSANDLMNIPEGDHPYKNIFMRLSHALADNKLHRYTADEILEMNQQPLLSGERECKTCGAMDRLLPDEDICRWCSVFRNISGLLRKEELLIMVTPRPIADLPYIELPRSEGEAYLHLTNEDRVREELSKGTDILRIYAKNKVYPDLERSTTLFMGDYCHNSLLEELLDDSEGIKQIGYFRADVDNLGSTFTSGFERKTDDPAERYRYVSLTRTASFSRRMTMFFKYYINSILRGNPQVGRFRLRGKPEDERGRKVIIIYSGGDDIFMAGQWANVIEAAADIYRAFRRYTAGTLTLSGGICIHAQKYPIHKAANEAGELEDAAKKLDGKCGITLFEADDSLTFKWDDFLNRVIGEKLHQIQEFFDFYANEQGRGSAFLYRLLTFLRSQYLTGDKINIARYAYLLARMRPSGSASARYRSAYREFSTHMYRWIMDNRDLKELICAIYIYIYLTRAKYDALQEAKN</sequence>
<dbReference type="PROSITE" id="PS50887">
    <property type="entry name" value="GGDEF"/>
    <property type="match status" value="1"/>
</dbReference>
<reference evidence="13 14" key="1">
    <citation type="submission" date="2016-11" db="EMBL/GenBank/DDBJ databases">
        <authorList>
            <person name="Varghese N."/>
            <person name="Submissions S."/>
        </authorList>
    </citation>
    <scope>NUCLEOTIDE SEQUENCE [LARGE SCALE GENOMIC DNA]</scope>
    <source>
        <strain evidence="13 14">DSM 19027</strain>
    </source>
</reference>
<dbReference type="InterPro" id="IPR041062">
    <property type="entry name" value="Csm1_B"/>
</dbReference>
<evidence type="ECO:0000256" key="9">
    <source>
        <dbReference type="ARBA" id="ARBA00022840"/>
    </source>
</evidence>
<keyword evidence="7" id="KW-0378">Hydrolase</keyword>
<evidence type="ECO:0000256" key="4">
    <source>
        <dbReference type="ARBA" id="ARBA00022722"/>
    </source>
</evidence>
<dbReference type="Pfam" id="PF22335">
    <property type="entry name" value="Cas10-Cmr2_palm2"/>
    <property type="match status" value="1"/>
</dbReference>
<evidence type="ECO:0000313" key="13">
    <source>
        <dbReference type="EMBL" id="SHJ18431.1"/>
    </source>
</evidence>
<evidence type="ECO:0000256" key="6">
    <source>
        <dbReference type="ARBA" id="ARBA00022759"/>
    </source>
</evidence>
<keyword evidence="4" id="KW-0540">Nuclease</keyword>
<name>A0A1M6H876_9FIRM</name>
<dbReference type="AlphaFoldDB" id="A0A1M6H876"/>
<dbReference type="EMBL" id="FQZP01000030">
    <property type="protein sequence ID" value="SHJ18431.1"/>
    <property type="molecule type" value="Genomic_DNA"/>
</dbReference>
<dbReference type="RefSeq" id="WP_188118453.1">
    <property type="nucleotide sequence ID" value="NZ_FQZP01000030.1"/>
</dbReference>
<dbReference type="GO" id="GO:0051607">
    <property type="term" value="P:defense response to virus"/>
    <property type="evidence" value="ECO:0007669"/>
    <property type="project" value="UniProtKB-KW"/>
</dbReference>
<keyword evidence="14" id="KW-1185">Reference proteome</keyword>
<dbReference type="Pfam" id="PF20824">
    <property type="entry name" value="Cmr2_hel_dom2"/>
    <property type="match status" value="1"/>
</dbReference>
<dbReference type="GO" id="GO:0004519">
    <property type="term" value="F:endonuclease activity"/>
    <property type="evidence" value="ECO:0007669"/>
    <property type="project" value="UniProtKB-KW"/>
</dbReference>
<dbReference type="NCBIfam" id="TIGR02578">
    <property type="entry name" value="cas_TM1811_Csm1"/>
    <property type="match status" value="1"/>
</dbReference>
<protein>
    <recommendedName>
        <fullName evidence="2">CRISPR system single-strand-specific deoxyribonuclease Cas10/Csm1 (subtype III-A)</fullName>
    </recommendedName>
    <alternativeName>
        <fullName evidence="11">Cyclic oligoadenylate synthase</fullName>
    </alternativeName>
</protein>
<dbReference type="GO" id="GO:0005524">
    <property type="term" value="F:ATP binding"/>
    <property type="evidence" value="ECO:0007669"/>
    <property type="project" value="UniProtKB-KW"/>
</dbReference>
<dbReference type="InterPro" id="IPR043128">
    <property type="entry name" value="Rev_trsase/Diguanyl_cyclase"/>
</dbReference>
<dbReference type="InterPro" id="IPR013408">
    <property type="entry name" value="Cas10/Csm1"/>
</dbReference>
<feature type="domain" description="GGDEF" evidence="12">
    <location>
        <begin position="516"/>
        <end position="678"/>
    </location>
</feature>
<comment type="similarity">
    <text evidence="1">Belongs to the CRISPR-associated Cas10/Csm1 family.</text>
</comment>
<evidence type="ECO:0000313" key="14">
    <source>
        <dbReference type="Proteomes" id="UP000324781"/>
    </source>
</evidence>
<dbReference type="Pfam" id="PF18211">
    <property type="entry name" value="Csm1_B"/>
    <property type="match status" value="1"/>
</dbReference>
<gene>
    <name evidence="13" type="ORF">SAMN05444373_103014</name>
</gene>
<keyword evidence="3" id="KW-0808">Transferase</keyword>
<dbReference type="PANTHER" id="PTHR36528">
    <property type="entry name" value="CRISPR SYSTEM SINGLE-STRAND-SPECIFIC DEOXYRIBONUCLEASE CAS10/CSM1 (SUBTYPE III-A)"/>
    <property type="match status" value="1"/>
</dbReference>
<evidence type="ECO:0000256" key="3">
    <source>
        <dbReference type="ARBA" id="ARBA00022679"/>
    </source>
</evidence>
<keyword evidence="9" id="KW-0067">ATP-binding</keyword>
<evidence type="ECO:0000259" key="12">
    <source>
        <dbReference type="PROSITE" id="PS50887"/>
    </source>
</evidence>